<dbReference type="Proteomes" id="UP001549307">
    <property type="component" value="Unassembled WGS sequence"/>
</dbReference>
<evidence type="ECO:0000256" key="1">
    <source>
        <dbReference type="ARBA" id="ARBA00023125"/>
    </source>
</evidence>
<feature type="domain" description="HTH tetR-type" evidence="2">
    <location>
        <begin position="6"/>
        <end position="46"/>
    </location>
</feature>
<dbReference type="InterPro" id="IPR001647">
    <property type="entry name" value="HTH_TetR"/>
</dbReference>
<evidence type="ECO:0000313" key="3">
    <source>
        <dbReference type="EMBL" id="MET4538701.1"/>
    </source>
</evidence>
<comment type="caution">
    <text evidence="3">The sequence shown here is derived from an EMBL/GenBank/DDBJ whole genome shotgun (WGS) entry which is preliminary data.</text>
</comment>
<name>A0ABV2P1T9_9MICC</name>
<dbReference type="SUPFAM" id="SSF46689">
    <property type="entry name" value="Homeodomain-like"/>
    <property type="match status" value="1"/>
</dbReference>
<proteinExistence type="predicted"/>
<reference evidence="3 4" key="1">
    <citation type="submission" date="2024-06" db="EMBL/GenBank/DDBJ databases">
        <title>Sorghum-associated microbial communities from plants grown in Nebraska, USA.</title>
        <authorList>
            <person name="Schachtman D."/>
        </authorList>
    </citation>
    <scope>NUCLEOTIDE SEQUENCE [LARGE SCALE GENOMIC DNA]</scope>
    <source>
        <strain evidence="3 4">3552</strain>
    </source>
</reference>
<dbReference type="InterPro" id="IPR009057">
    <property type="entry name" value="Homeodomain-like_sf"/>
</dbReference>
<evidence type="ECO:0000259" key="2">
    <source>
        <dbReference type="Pfam" id="PF00440"/>
    </source>
</evidence>
<dbReference type="RefSeq" id="WP_354226319.1">
    <property type="nucleotide sequence ID" value="NZ_JBEPSN010000001.1"/>
</dbReference>
<protein>
    <submittedName>
        <fullName evidence="3">AcrR family transcriptional regulator</fullName>
    </submittedName>
</protein>
<accession>A0ABV2P1T9</accession>
<organism evidence="3 4">
    <name type="scientific">Arthrobacter bambusae</name>
    <dbReference type="NCBI Taxonomy" id="1338426"/>
    <lineage>
        <taxon>Bacteria</taxon>
        <taxon>Bacillati</taxon>
        <taxon>Actinomycetota</taxon>
        <taxon>Actinomycetes</taxon>
        <taxon>Micrococcales</taxon>
        <taxon>Micrococcaceae</taxon>
        <taxon>Arthrobacter</taxon>
    </lineage>
</organism>
<dbReference type="GeneID" id="92751425"/>
<dbReference type="EMBL" id="JBEPSN010000001">
    <property type="protein sequence ID" value="MET4538701.1"/>
    <property type="molecule type" value="Genomic_DNA"/>
</dbReference>
<keyword evidence="4" id="KW-1185">Reference proteome</keyword>
<dbReference type="Pfam" id="PF00440">
    <property type="entry name" value="TetR_N"/>
    <property type="match status" value="1"/>
</dbReference>
<evidence type="ECO:0000313" key="4">
    <source>
        <dbReference type="Proteomes" id="UP001549307"/>
    </source>
</evidence>
<keyword evidence="1" id="KW-0238">DNA-binding</keyword>
<dbReference type="Gene3D" id="1.10.357.10">
    <property type="entry name" value="Tetracycline Repressor, domain 2"/>
    <property type="match status" value="1"/>
</dbReference>
<sequence>MAGFLQLSATRGFESVSLRTLAREVGMQAPSIYSSFPGGKDEIVAESLRWFTHAFAYDLLAGAEKATSAEEYWAALVEGHLAQQLQRPEPNIWDLLIATDKVARFLRDEVRAEADLWTSLHQDMYIAAADEMGLKLSASTVQQILTLLDGVGRWADRSGRDRELSLLTDRAVALTLSILEINAEIRSAV</sequence>
<gene>
    <name evidence="3" type="ORF">ABIE37_000456</name>
</gene>